<dbReference type="EMBL" id="CP018632">
    <property type="protein sequence ID" value="ASJ70692.1"/>
    <property type="molecule type" value="Genomic_DNA"/>
</dbReference>
<protein>
    <recommendedName>
        <fullName evidence="3">DUF2867 domain-containing protein</fullName>
    </recommendedName>
</protein>
<reference evidence="1 2" key="1">
    <citation type="submission" date="2016-12" db="EMBL/GenBank/DDBJ databases">
        <authorList>
            <person name="Song W.-J."/>
            <person name="Kurnit D.M."/>
        </authorList>
    </citation>
    <scope>NUCLEOTIDE SEQUENCE [LARGE SCALE GENOMIC DNA]</scope>
    <source>
        <strain evidence="1 2">IMCC3135</strain>
    </source>
</reference>
<organism evidence="1 2">
    <name type="scientific">Granulosicoccus antarcticus IMCC3135</name>
    <dbReference type="NCBI Taxonomy" id="1192854"/>
    <lineage>
        <taxon>Bacteria</taxon>
        <taxon>Pseudomonadati</taxon>
        <taxon>Pseudomonadota</taxon>
        <taxon>Gammaproteobacteria</taxon>
        <taxon>Chromatiales</taxon>
        <taxon>Granulosicoccaceae</taxon>
        <taxon>Granulosicoccus</taxon>
    </lineage>
</organism>
<dbReference type="KEGG" id="gai:IMCC3135_02895"/>
<dbReference type="AlphaFoldDB" id="A0A2Z2NHC3"/>
<dbReference type="RefSeq" id="WP_088916209.1">
    <property type="nucleotide sequence ID" value="NZ_CP018632.1"/>
</dbReference>
<evidence type="ECO:0000313" key="2">
    <source>
        <dbReference type="Proteomes" id="UP000250079"/>
    </source>
</evidence>
<dbReference type="Proteomes" id="UP000250079">
    <property type="component" value="Chromosome"/>
</dbReference>
<keyword evidence="2" id="KW-1185">Reference proteome</keyword>
<evidence type="ECO:0000313" key="1">
    <source>
        <dbReference type="EMBL" id="ASJ70692.1"/>
    </source>
</evidence>
<gene>
    <name evidence="1" type="ORF">IMCC3135_02895</name>
</gene>
<accession>A0A2Z2NHC3</accession>
<dbReference type="OrthoDB" id="7062500at2"/>
<sequence length="182" mass="20131">MPSHSASASDIPQGSLLAAYTGTSTTGTVPNYCDCYSTRIEADISLQDFVYAFYTSRAFSIERKLLALTLRVPSTDEDARALAQGSHNRFSAWSVENRCDNEILLRFPKSSTGSWLMVRPYSQEGSEGTELLFGSVVFPKTSDTPFGLLFHTLTGFHRFYSSLLLNSARNGVRNHLRQNDGA</sequence>
<proteinExistence type="predicted"/>
<evidence type="ECO:0008006" key="3">
    <source>
        <dbReference type="Google" id="ProtNLM"/>
    </source>
</evidence>
<name>A0A2Z2NHC3_9GAMM</name>